<proteinExistence type="predicted"/>
<evidence type="ECO:0000256" key="4">
    <source>
        <dbReference type="ARBA" id="ARBA00022519"/>
    </source>
</evidence>
<feature type="transmembrane region" description="Helical" evidence="10">
    <location>
        <begin position="184"/>
        <end position="203"/>
    </location>
</feature>
<dbReference type="RefSeq" id="WP_205256758.1">
    <property type="nucleotide sequence ID" value="NZ_BAAAPV010000004.1"/>
</dbReference>
<keyword evidence="14" id="KW-1185">Reference proteome</keyword>
<organism evidence="13 14">
    <name type="scientific">Nakamurella flavida</name>
    <dbReference type="NCBI Taxonomy" id="363630"/>
    <lineage>
        <taxon>Bacteria</taxon>
        <taxon>Bacillati</taxon>
        <taxon>Actinomycetota</taxon>
        <taxon>Actinomycetes</taxon>
        <taxon>Nakamurellales</taxon>
        <taxon>Nakamurellaceae</taxon>
        <taxon>Nakamurella</taxon>
    </lineage>
</organism>
<protein>
    <submittedName>
        <fullName evidence="13">ABC transporter ATP-binding protein</fullName>
    </submittedName>
</protein>
<dbReference type="InterPro" id="IPR027417">
    <property type="entry name" value="P-loop_NTPase"/>
</dbReference>
<keyword evidence="5 10" id="KW-0812">Transmembrane</keyword>
<evidence type="ECO:0000256" key="7">
    <source>
        <dbReference type="ARBA" id="ARBA00022840"/>
    </source>
</evidence>
<gene>
    <name evidence="13" type="ORF">JL107_09330</name>
</gene>
<reference evidence="13" key="1">
    <citation type="submission" date="2021-01" db="EMBL/GenBank/DDBJ databases">
        <title>KCTC 19127 draft genome.</title>
        <authorList>
            <person name="An D."/>
        </authorList>
    </citation>
    <scope>NUCLEOTIDE SEQUENCE</scope>
    <source>
        <strain evidence="13">KCTC 19127</strain>
    </source>
</reference>
<evidence type="ECO:0000313" key="14">
    <source>
        <dbReference type="Proteomes" id="UP000663801"/>
    </source>
</evidence>
<dbReference type="SUPFAM" id="SSF90123">
    <property type="entry name" value="ABC transporter transmembrane region"/>
    <property type="match status" value="1"/>
</dbReference>
<keyword evidence="3" id="KW-1003">Cell membrane</keyword>
<comment type="caution">
    <text evidence="13">The sequence shown here is derived from an EMBL/GenBank/DDBJ whole genome shotgun (WGS) entry which is preliminary data.</text>
</comment>
<feature type="transmembrane region" description="Helical" evidence="10">
    <location>
        <begin position="39"/>
        <end position="62"/>
    </location>
</feature>
<dbReference type="Gene3D" id="1.20.1560.10">
    <property type="entry name" value="ABC transporter type 1, transmembrane domain"/>
    <property type="match status" value="1"/>
</dbReference>
<dbReference type="GO" id="GO:0016887">
    <property type="term" value="F:ATP hydrolysis activity"/>
    <property type="evidence" value="ECO:0007669"/>
    <property type="project" value="InterPro"/>
</dbReference>
<dbReference type="GO" id="GO:0015421">
    <property type="term" value="F:ABC-type oligopeptide transporter activity"/>
    <property type="evidence" value="ECO:0007669"/>
    <property type="project" value="TreeGrafter"/>
</dbReference>
<dbReference type="PROSITE" id="PS50929">
    <property type="entry name" value="ABC_TM1F"/>
    <property type="match status" value="1"/>
</dbReference>
<keyword evidence="7 13" id="KW-0067">ATP-binding</keyword>
<evidence type="ECO:0000256" key="5">
    <source>
        <dbReference type="ARBA" id="ARBA00022692"/>
    </source>
</evidence>
<keyword evidence="8 10" id="KW-1133">Transmembrane helix</keyword>
<feature type="domain" description="ABC transporter" evidence="11">
    <location>
        <begin position="358"/>
        <end position="596"/>
    </location>
</feature>
<dbReference type="InterPro" id="IPR039421">
    <property type="entry name" value="Type_1_exporter"/>
</dbReference>
<dbReference type="Gene3D" id="3.40.50.300">
    <property type="entry name" value="P-loop containing nucleotide triphosphate hydrolases"/>
    <property type="match status" value="1"/>
</dbReference>
<evidence type="ECO:0000256" key="1">
    <source>
        <dbReference type="ARBA" id="ARBA00004651"/>
    </source>
</evidence>
<dbReference type="InterPro" id="IPR003593">
    <property type="entry name" value="AAA+_ATPase"/>
</dbReference>
<dbReference type="InterPro" id="IPR036640">
    <property type="entry name" value="ABC1_TM_sf"/>
</dbReference>
<evidence type="ECO:0000259" key="12">
    <source>
        <dbReference type="PROSITE" id="PS50929"/>
    </source>
</evidence>
<evidence type="ECO:0000256" key="10">
    <source>
        <dbReference type="SAM" id="Phobius"/>
    </source>
</evidence>
<keyword evidence="9 10" id="KW-0472">Membrane</keyword>
<dbReference type="AlphaFoldDB" id="A0A938YL13"/>
<keyword evidence="4" id="KW-0997">Cell inner membrane</keyword>
<evidence type="ECO:0000256" key="3">
    <source>
        <dbReference type="ARBA" id="ARBA00022475"/>
    </source>
</evidence>
<evidence type="ECO:0000256" key="6">
    <source>
        <dbReference type="ARBA" id="ARBA00022741"/>
    </source>
</evidence>
<dbReference type="PROSITE" id="PS50893">
    <property type="entry name" value="ABC_TRANSPORTER_2"/>
    <property type="match status" value="1"/>
</dbReference>
<dbReference type="FunFam" id="3.40.50.300:FF:001001">
    <property type="entry name" value="Multidrug ABC transporter ATP-binding protein"/>
    <property type="match status" value="1"/>
</dbReference>
<feature type="domain" description="ABC transmembrane type-1" evidence="12">
    <location>
        <begin position="47"/>
        <end position="327"/>
    </location>
</feature>
<evidence type="ECO:0000256" key="9">
    <source>
        <dbReference type="ARBA" id="ARBA00023136"/>
    </source>
</evidence>
<comment type="subcellular location">
    <subcellularLocation>
        <location evidence="1">Cell membrane</location>
        <topology evidence="1">Multi-pass membrane protein</topology>
    </subcellularLocation>
</comment>
<feature type="transmembrane region" description="Helical" evidence="10">
    <location>
        <begin position="152"/>
        <end position="172"/>
    </location>
</feature>
<dbReference type="SMART" id="SM00382">
    <property type="entry name" value="AAA"/>
    <property type="match status" value="1"/>
</dbReference>
<evidence type="ECO:0000256" key="8">
    <source>
        <dbReference type="ARBA" id="ARBA00022989"/>
    </source>
</evidence>
<evidence type="ECO:0000313" key="13">
    <source>
        <dbReference type="EMBL" id="MBM9476643.1"/>
    </source>
</evidence>
<keyword evidence="2" id="KW-0813">Transport</keyword>
<dbReference type="CDD" id="cd07346">
    <property type="entry name" value="ABC_6TM_exporters"/>
    <property type="match status" value="1"/>
</dbReference>
<dbReference type="GO" id="GO:0005886">
    <property type="term" value="C:plasma membrane"/>
    <property type="evidence" value="ECO:0007669"/>
    <property type="project" value="UniProtKB-SubCell"/>
</dbReference>
<dbReference type="Pfam" id="PF00664">
    <property type="entry name" value="ABC_membrane"/>
    <property type="match status" value="1"/>
</dbReference>
<dbReference type="Proteomes" id="UP000663801">
    <property type="component" value="Unassembled WGS sequence"/>
</dbReference>
<keyword evidence="6" id="KW-0547">Nucleotide-binding</keyword>
<dbReference type="EMBL" id="JAERWL010000008">
    <property type="protein sequence ID" value="MBM9476643.1"/>
    <property type="molecule type" value="Genomic_DNA"/>
</dbReference>
<feature type="transmembrane region" description="Helical" evidence="10">
    <location>
        <begin position="270"/>
        <end position="291"/>
    </location>
</feature>
<sequence>MTGPGGTGDEMTGDAGSPVRATLPVASGRATWRALVRAAAAHGGLTLGTVLLTCVAGIGVVAGPVLLGQVVDTVRAGSTSALVPLLVGLGAAVVLTAVFTGWSLREAQRLGATISADLREEVLAAALTLPAPVLEEVGHGDVASRVTEDVEYFVESVPVGAAVFTSAITVLWSATGFAVLDWRLALAFLTVLPVYAVGLRWYLPRAAPIYARERRLAADRSGVILQTLHGLSTVRAYGTGPLQTGRIERAGADNLAAAVAARGLFSRFGLFTNGAEAVGLCALIVVGHLLVGAQATTVGAVTAAALLFHRLFGPLGILLMSFDDVQRAGAALARMVGVTATPRADLPAHPGPDGPVTVRVRGLGHSYDGVRPVLTDVELVVPAGTSLAVVGASGAGKTTLAALIGGAFPAATGHTDLVTDAGTVTVGRLGEDELRSWVGIVTQETHVFSGSVRADVTLAAPDRSEAQLRAALALVGADTWVDALPEGLDTLIGGGGHALTAVQVQQLALARIALRDPPVVILDEATAEAGSAGARQLESAAGAVLRGRTAVVVAHRLTQARACDAIAVLAHGRVVELGSHDDLVARGGRYATLWSTWSRG</sequence>
<accession>A0A938YL13</accession>
<feature type="transmembrane region" description="Helical" evidence="10">
    <location>
        <begin position="82"/>
        <end position="104"/>
    </location>
</feature>
<name>A0A938YL13_9ACTN</name>
<dbReference type="PANTHER" id="PTHR43394">
    <property type="entry name" value="ATP-DEPENDENT PERMEASE MDL1, MITOCHONDRIAL"/>
    <property type="match status" value="1"/>
</dbReference>
<dbReference type="SUPFAM" id="SSF52540">
    <property type="entry name" value="P-loop containing nucleoside triphosphate hydrolases"/>
    <property type="match status" value="1"/>
</dbReference>
<dbReference type="Pfam" id="PF00005">
    <property type="entry name" value="ABC_tran"/>
    <property type="match status" value="1"/>
</dbReference>
<feature type="transmembrane region" description="Helical" evidence="10">
    <location>
        <begin position="297"/>
        <end position="319"/>
    </location>
</feature>
<dbReference type="PANTHER" id="PTHR43394:SF1">
    <property type="entry name" value="ATP-BINDING CASSETTE SUB-FAMILY B MEMBER 10, MITOCHONDRIAL"/>
    <property type="match status" value="1"/>
</dbReference>
<dbReference type="GO" id="GO:0005524">
    <property type="term" value="F:ATP binding"/>
    <property type="evidence" value="ECO:0007669"/>
    <property type="project" value="UniProtKB-KW"/>
</dbReference>
<evidence type="ECO:0000259" key="11">
    <source>
        <dbReference type="PROSITE" id="PS50893"/>
    </source>
</evidence>
<dbReference type="InterPro" id="IPR003439">
    <property type="entry name" value="ABC_transporter-like_ATP-bd"/>
</dbReference>
<evidence type="ECO:0000256" key="2">
    <source>
        <dbReference type="ARBA" id="ARBA00022448"/>
    </source>
</evidence>
<dbReference type="InterPro" id="IPR011527">
    <property type="entry name" value="ABC1_TM_dom"/>
</dbReference>